<dbReference type="PANTHER" id="PTHR34353">
    <property type="entry name" value="CRISPR-ASSOCIATED ENDONUCLEASE CAS1 1"/>
    <property type="match status" value="1"/>
</dbReference>
<dbReference type="Pfam" id="PF01867">
    <property type="entry name" value="Cas_Cas1"/>
    <property type="match status" value="2"/>
</dbReference>
<dbReference type="InterPro" id="IPR002729">
    <property type="entry name" value="CRISPR-assoc_Cas1"/>
</dbReference>
<dbReference type="InterPro" id="IPR033641">
    <property type="entry name" value="Cas1_I-E"/>
</dbReference>
<comment type="similarity">
    <text evidence="8">Belongs to the CRISPR-associated endonuclease Cas1 family.</text>
</comment>
<sequence>MSTIGRRVSESKELVRISDRVSFLYLDRCVVNRDSNAITATDERGTVHIPAASVGVLMLGPGTTVTHQAISLMSDSGSSVVWVGERGVRYYAHGVALSRSSRLLEAQAEAVSNARSRLRVARAMYAMRFPGEDVSGLLMQQLRGREGARVRAVYREQSERTGVEWKRREYDVDDWESGEPVNQALSAANSALYGIVHSVIVALGCSPALGFVHTGQHRSFVYDIADLYKAEISIPLAFDIAVEETEDIGAVARRRVRDAVYDGKLLSRCARDIQRLLRDESEVDTADFDEIEFDVLSLWDGRTGVVAGGVGYGAGHGDEF</sequence>
<dbReference type="EC" id="3.1.-.-" evidence="8"/>
<dbReference type="GO" id="GO:0004519">
    <property type="term" value="F:endonuclease activity"/>
    <property type="evidence" value="ECO:0007669"/>
    <property type="project" value="UniProtKB-KW"/>
</dbReference>
<reference evidence="10" key="1">
    <citation type="journal article" date="2019" name="Int. J. Syst. Evol. Microbiol.">
        <title>The Global Catalogue of Microorganisms (GCM) 10K type strain sequencing project: providing services to taxonomists for standard genome sequencing and annotation.</title>
        <authorList>
            <consortium name="The Broad Institute Genomics Platform"/>
            <consortium name="The Broad Institute Genome Sequencing Center for Infectious Disease"/>
            <person name="Wu L."/>
            <person name="Ma J."/>
        </authorList>
    </citation>
    <scope>NUCLEOTIDE SEQUENCE [LARGE SCALE GENOMIC DNA]</scope>
    <source>
        <strain evidence="10">JCM 18298</strain>
    </source>
</reference>
<comment type="function">
    <text evidence="8">CRISPR (clustered regularly interspaced short palindromic repeat), is an adaptive immune system that provides protection against mobile genetic elements (viruses, transposable elements and conjugative plasmids). CRISPR clusters contain spacers, sequences complementary to antecedent mobile elements, and target invading nucleic acids. CRISPR clusters are transcribed and processed into CRISPR RNA (crRNA). Acts as a dsDNA endonuclease. Involved in the integration of spacer DNA into the CRISPR cassette.</text>
</comment>
<evidence type="ECO:0000256" key="1">
    <source>
        <dbReference type="ARBA" id="ARBA00022722"/>
    </source>
</evidence>
<dbReference type="RefSeq" id="WP_345495696.1">
    <property type="nucleotide sequence ID" value="NZ_BAABJM010000002.1"/>
</dbReference>
<evidence type="ECO:0000256" key="8">
    <source>
        <dbReference type="HAMAP-Rule" id="MF_01470"/>
    </source>
</evidence>
<keyword evidence="4 8" id="KW-0378">Hydrolase</keyword>
<keyword evidence="1 8" id="KW-0540">Nuclease</keyword>
<dbReference type="NCBIfam" id="TIGR03638">
    <property type="entry name" value="cas1_ECOLI"/>
    <property type="match status" value="1"/>
</dbReference>
<dbReference type="InterPro" id="IPR042206">
    <property type="entry name" value="CRISPR-assoc_Cas1_C"/>
</dbReference>
<evidence type="ECO:0000256" key="6">
    <source>
        <dbReference type="ARBA" id="ARBA00023118"/>
    </source>
</evidence>
<evidence type="ECO:0000256" key="2">
    <source>
        <dbReference type="ARBA" id="ARBA00022723"/>
    </source>
</evidence>
<dbReference type="EMBL" id="BAABJM010000002">
    <property type="protein sequence ID" value="GAA5053517.1"/>
    <property type="molecule type" value="Genomic_DNA"/>
</dbReference>
<name>A0ABP9K8F5_9NOCA</name>
<evidence type="ECO:0000256" key="3">
    <source>
        <dbReference type="ARBA" id="ARBA00022759"/>
    </source>
</evidence>
<feature type="binding site" evidence="8">
    <location>
        <position position="226"/>
    </location>
    <ligand>
        <name>Mn(2+)</name>
        <dbReference type="ChEBI" id="CHEBI:29035"/>
    </ligand>
</feature>
<evidence type="ECO:0000313" key="9">
    <source>
        <dbReference type="EMBL" id="GAA5053517.1"/>
    </source>
</evidence>
<evidence type="ECO:0000313" key="10">
    <source>
        <dbReference type="Proteomes" id="UP001500603"/>
    </source>
</evidence>
<keyword evidence="5 8" id="KW-0460">Magnesium</keyword>
<keyword evidence="10" id="KW-1185">Reference proteome</keyword>
<keyword evidence="7 8" id="KW-0238">DNA-binding</keyword>
<comment type="caution">
    <text evidence="9">The sequence shown here is derived from an EMBL/GenBank/DDBJ whole genome shotgun (WGS) entry which is preliminary data.</text>
</comment>
<gene>
    <name evidence="9" type="primary">cas1e</name>
    <name evidence="8" type="synonym">cas1</name>
    <name evidence="9" type="ORF">GCM10023318_27440</name>
</gene>
<evidence type="ECO:0000256" key="4">
    <source>
        <dbReference type="ARBA" id="ARBA00022801"/>
    </source>
</evidence>
<dbReference type="InterPro" id="IPR050646">
    <property type="entry name" value="Cas1"/>
</dbReference>
<dbReference type="PANTHER" id="PTHR34353:SF3">
    <property type="entry name" value="CRISPR-ASSOCIATED ENDONUCLEASE CAS1"/>
    <property type="match status" value="1"/>
</dbReference>
<feature type="binding site" evidence="8">
    <location>
        <position position="146"/>
    </location>
    <ligand>
        <name>Mn(2+)</name>
        <dbReference type="ChEBI" id="CHEBI:29035"/>
    </ligand>
</feature>
<dbReference type="Gene3D" id="1.20.120.920">
    <property type="entry name" value="CRISPR-associated endonuclease Cas1, C-terminal domain"/>
    <property type="match status" value="1"/>
</dbReference>
<keyword evidence="2 8" id="KW-0479">Metal-binding</keyword>
<keyword evidence="3 8" id="KW-0255">Endonuclease</keyword>
<proteinExistence type="inferred from homology"/>
<dbReference type="CDD" id="cd09719">
    <property type="entry name" value="Cas1_I-E"/>
    <property type="match status" value="1"/>
</dbReference>
<protein>
    <recommendedName>
        <fullName evidence="8">CRISPR-associated endonuclease Cas1</fullName>
        <ecNumber evidence="8">3.1.-.-</ecNumber>
    </recommendedName>
</protein>
<feature type="binding site" evidence="8">
    <location>
        <position position="213"/>
    </location>
    <ligand>
        <name>Mn(2+)</name>
        <dbReference type="ChEBI" id="CHEBI:29035"/>
    </ligand>
</feature>
<evidence type="ECO:0000256" key="5">
    <source>
        <dbReference type="ARBA" id="ARBA00022842"/>
    </source>
</evidence>
<keyword evidence="8" id="KW-0464">Manganese</keyword>
<comment type="cofactor">
    <cofactor evidence="8">
        <name>Mg(2+)</name>
        <dbReference type="ChEBI" id="CHEBI:18420"/>
    </cofactor>
    <cofactor evidence="8">
        <name>Mn(2+)</name>
        <dbReference type="ChEBI" id="CHEBI:29035"/>
    </cofactor>
</comment>
<evidence type="ECO:0000256" key="7">
    <source>
        <dbReference type="ARBA" id="ARBA00023125"/>
    </source>
</evidence>
<accession>A0ABP9K8F5</accession>
<comment type="subunit">
    <text evidence="8">Homodimer, forms a heterotetramer with a Cas2 homodimer.</text>
</comment>
<dbReference type="InterPro" id="IPR019851">
    <property type="entry name" value="CRISPR-assoc_Cas1_ECOLI"/>
</dbReference>
<dbReference type="Proteomes" id="UP001500603">
    <property type="component" value="Unassembled WGS sequence"/>
</dbReference>
<keyword evidence="6 8" id="KW-0051">Antiviral defense</keyword>
<dbReference type="InterPro" id="IPR042211">
    <property type="entry name" value="CRISPR-assoc_Cas1_N"/>
</dbReference>
<organism evidence="9 10">
    <name type="scientific">Nocardia callitridis</name>
    <dbReference type="NCBI Taxonomy" id="648753"/>
    <lineage>
        <taxon>Bacteria</taxon>
        <taxon>Bacillati</taxon>
        <taxon>Actinomycetota</taxon>
        <taxon>Actinomycetes</taxon>
        <taxon>Mycobacteriales</taxon>
        <taxon>Nocardiaceae</taxon>
        <taxon>Nocardia</taxon>
    </lineage>
</organism>
<dbReference type="HAMAP" id="MF_01470">
    <property type="entry name" value="Cas1"/>
    <property type="match status" value="1"/>
</dbReference>
<dbReference type="Gene3D" id="3.100.10.20">
    <property type="entry name" value="CRISPR-associated endonuclease Cas1, N-terminal domain"/>
    <property type="match status" value="1"/>
</dbReference>
<dbReference type="NCBIfam" id="TIGR00287">
    <property type="entry name" value="cas1"/>
    <property type="match status" value="1"/>
</dbReference>